<evidence type="ECO:0000313" key="2">
    <source>
        <dbReference type="EMBL" id="RQD73489.1"/>
    </source>
</evidence>
<comment type="caution">
    <text evidence="2">The sequence shown here is derived from an EMBL/GenBank/DDBJ whole genome shotgun (WGS) entry which is preliminary data.</text>
</comment>
<dbReference type="Pfam" id="PF12728">
    <property type="entry name" value="HTH_17"/>
    <property type="match status" value="1"/>
</dbReference>
<evidence type="ECO:0000313" key="3">
    <source>
        <dbReference type="Proteomes" id="UP000285138"/>
    </source>
</evidence>
<dbReference type="AlphaFoldDB" id="A0A424YB12"/>
<feature type="domain" description="Helix-turn-helix" evidence="1">
    <location>
        <begin position="4"/>
        <end position="53"/>
    </location>
</feature>
<dbReference type="Proteomes" id="UP000285138">
    <property type="component" value="Unassembled WGS sequence"/>
</dbReference>
<dbReference type="GO" id="GO:0003677">
    <property type="term" value="F:DNA binding"/>
    <property type="evidence" value="ECO:0007669"/>
    <property type="project" value="UniProtKB-KW"/>
</dbReference>
<organism evidence="2 3">
    <name type="scientific">Candidatus Syntrophonatronum acetioxidans</name>
    <dbReference type="NCBI Taxonomy" id="1795816"/>
    <lineage>
        <taxon>Bacteria</taxon>
        <taxon>Bacillati</taxon>
        <taxon>Bacillota</taxon>
        <taxon>Clostridia</taxon>
        <taxon>Eubacteriales</taxon>
        <taxon>Syntrophomonadaceae</taxon>
        <taxon>Candidatus Syntrophonatronum</taxon>
    </lineage>
</organism>
<dbReference type="InterPro" id="IPR009061">
    <property type="entry name" value="DNA-bd_dom_put_sf"/>
</dbReference>
<dbReference type="InterPro" id="IPR041657">
    <property type="entry name" value="HTH_17"/>
</dbReference>
<dbReference type="EMBL" id="QZAA01000253">
    <property type="protein sequence ID" value="RQD73489.1"/>
    <property type="molecule type" value="Genomic_DNA"/>
</dbReference>
<dbReference type="NCBIfam" id="TIGR01764">
    <property type="entry name" value="excise"/>
    <property type="match status" value="1"/>
</dbReference>
<name>A0A424YB12_9FIRM</name>
<accession>A0A424YB12</accession>
<dbReference type="SUPFAM" id="SSF46955">
    <property type="entry name" value="Putative DNA-binding domain"/>
    <property type="match status" value="1"/>
</dbReference>
<evidence type="ECO:0000259" key="1">
    <source>
        <dbReference type="Pfam" id="PF12728"/>
    </source>
</evidence>
<protein>
    <submittedName>
        <fullName evidence="2">DNA-binding protein</fullName>
    </submittedName>
</protein>
<sequence>MEKMLSIKETAEHLNVSTKTIYNLVERGELKASKVGNVWRIHPKDIKDYLDRKEGLK</sequence>
<gene>
    <name evidence="2" type="ORF">D5R97_09290</name>
</gene>
<reference evidence="2 3" key="1">
    <citation type="submission" date="2018-08" db="EMBL/GenBank/DDBJ databases">
        <title>The metabolism and importance of syntrophic acetate oxidation coupled to methane or sulfide production in haloalkaline environments.</title>
        <authorList>
            <person name="Timmers P.H.A."/>
            <person name="Vavourakis C.D."/>
            <person name="Sorokin D.Y."/>
            <person name="Sinninghe Damste J.S."/>
            <person name="Muyzer G."/>
            <person name="Stams A.J.M."/>
            <person name="Plugge C.M."/>
        </authorList>
    </citation>
    <scope>NUCLEOTIDE SEQUENCE [LARGE SCALE GENOMIC DNA]</scope>
    <source>
        <strain evidence="2">MSAO_Bac1</strain>
    </source>
</reference>
<dbReference type="InterPro" id="IPR010093">
    <property type="entry name" value="SinI_DNA-bd"/>
</dbReference>
<keyword evidence="2" id="KW-0238">DNA-binding</keyword>
<proteinExistence type="predicted"/>